<proteinExistence type="predicted"/>
<sequence length="152" mass="17108">KSNFIVVGFFSVFGAGRASTVVEVTGVSGKDITITCSHDSAFDNVKYFCNSVCKRDKDVLIKSREWYSQEKYSIVDARNIFNVTIFHLTKQDAGTYWCGWEKIGPDIYQKVVLTVREGEWINQSTLTISLLGQGRQANNRGAQGRRVNNRVS</sequence>
<evidence type="ECO:0000256" key="3">
    <source>
        <dbReference type="ARBA" id="ARBA00023136"/>
    </source>
</evidence>
<dbReference type="PANTHER" id="PTHR11860">
    <property type="entry name" value="POLYMERIC-IMMUNOGLOBULIN RECEPTOR"/>
    <property type="match status" value="1"/>
</dbReference>
<dbReference type="SMART" id="SM00409">
    <property type="entry name" value="IG"/>
    <property type="match status" value="1"/>
</dbReference>
<dbReference type="Ensembl" id="ENSHCOT00000014265.1">
    <property type="protein sequence ID" value="ENSHCOP00000000149.1"/>
    <property type="gene ID" value="ENSHCOG00000000903.1"/>
</dbReference>
<dbReference type="InterPro" id="IPR036179">
    <property type="entry name" value="Ig-like_dom_sf"/>
</dbReference>
<evidence type="ECO:0000313" key="7">
    <source>
        <dbReference type="Proteomes" id="UP000264820"/>
    </source>
</evidence>
<dbReference type="InterPro" id="IPR050671">
    <property type="entry name" value="CD300_family_receptors"/>
</dbReference>
<dbReference type="AlphaFoldDB" id="A0A3Q3D1K9"/>
<keyword evidence="7" id="KW-1185">Reference proteome</keyword>
<evidence type="ECO:0000256" key="4">
    <source>
        <dbReference type="SAM" id="SignalP"/>
    </source>
</evidence>
<evidence type="ECO:0000259" key="5">
    <source>
        <dbReference type="SMART" id="SM00409"/>
    </source>
</evidence>
<keyword evidence="2" id="KW-0812">Transmembrane</keyword>
<name>A0A3Q3D1K9_HIPCM</name>
<keyword evidence="4" id="KW-0732">Signal</keyword>
<evidence type="ECO:0000313" key="6">
    <source>
        <dbReference type="Ensembl" id="ENSHCOP00000000149.1"/>
    </source>
</evidence>
<protein>
    <recommendedName>
        <fullName evidence="5">Immunoglobulin domain-containing protein</fullName>
    </recommendedName>
</protein>
<evidence type="ECO:0000256" key="1">
    <source>
        <dbReference type="ARBA" id="ARBA00004370"/>
    </source>
</evidence>
<dbReference type="STRING" id="109280.ENSHCOP00000000149"/>
<dbReference type="Gene3D" id="2.60.40.10">
    <property type="entry name" value="Immunoglobulins"/>
    <property type="match status" value="1"/>
</dbReference>
<evidence type="ECO:0000256" key="2">
    <source>
        <dbReference type="ARBA" id="ARBA00022692"/>
    </source>
</evidence>
<accession>A0A3Q3D1K9</accession>
<organism evidence="6 7">
    <name type="scientific">Hippocampus comes</name>
    <name type="common">Tiger tail seahorse</name>
    <dbReference type="NCBI Taxonomy" id="109280"/>
    <lineage>
        <taxon>Eukaryota</taxon>
        <taxon>Metazoa</taxon>
        <taxon>Chordata</taxon>
        <taxon>Craniata</taxon>
        <taxon>Vertebrata</taxon>
        <taxon>Euteleostomi</taxon>
        <taxon>Actinopterygii</taxon>
        <taxon>Neopterygii</taxon>
        <taxon>Teleostei</taxon>
        <taxon>Neoteleostei</taxon>
        <taxon>Acanthomorphata</taxon>
        <taxon>Syngnathiaria</taxon>
        <taxon>Syngnathiformes</taxon>
        <taxon>Syngnathoidei</taxon>
        <taxon>Syngnathidae</taxon>
        <taxon>Hippocampus</taxon>
    </lineage>
</organism>
<dbReference type="InterPro" id="IPR013783">
    <property type="entry name" value="Ig-like_fold"/>
</dbReference>
<dbReference type="GeneTree" id="ENSGT00910000145048"/>
<feature type="domain" description="Immunoglobulin" evidence="5">
    <location>
        <begin position="21"/>
        <end position="116"/>
    </location>
</feature>
<dbReference type="OMA" id="TVTCSHS"/>
<dbReference type="GO" id="GO:0004888">
    <property type="term" value="F:transmembrane signaling receptor activity"/>
    <property type="evidence" value="ECO:0007669"/>
    <property type="project" value="TreeGrafter"/>
</dbReference>
<reference evidence="6" key="1">
    <citation type="submission" date="2025-08" db="UniProtKB">
        <authorList>
            <consortium name="Ensembl"/>
        </authorList>
    </citation>
    <scope>IDENTIFICATION</scope>
</reference>
<dbReference type="Pfam" id="PF07686">
    <property type="entry name" value="V-set"/>
    <property type="match status" value="1"/>
</dbReference>
<keyword evidence="3" id="KW-0472">Membrane</keyword>
<dbReference type="InterPro" id="IPR003599">
    <property type="entry name" value="Ig_sub"/>
</dbReference>
<feature type="signal peptide" evidence="4">
    <location>
        <begin position="1"/>
        <end position="18"/>
    </location>
</feature>
<dbReference type="SUPFAM" id="SSF48726">
    <property type="entry name" value="Immunoglobulin"/>
    <property type="match status" value="1"/>
</dbReference>
<feature type="chain" id="PRO_5018526006" description="Immunoglobulin domain-containing protein" evidence="4">
    <location>
        <begin position="19"/>
        <end position="152"/>
    </location>
</feature>
<dbReference type="PANTHER" id="PTHR11860:SF118">
    <property type="entry name" value="CMRF35-LIKE MOLECULE 3-RELATED"/>
    <property type="match status" value="1"/>
</dbReference>
<dbReference type="GO" id="GO:0005886">
    <property type="term" value="C:plasma membrane"/>
    <property type="evidence" value="ECO:0007669"/>
    <property type="project" value="TreeGrafter"/>
</dbReference>
<comment type="subcellular location">
    <subcellularLocation>
        <location evidence="1">Membrane</location>
    </subcellularLocation>
</comment>
<reference evidence="6" key="2">
    <citation type="submission" date="2025-09" db="UniProtKB">
        <authorList>
            <consortium name="Ensembl"/>
        </authorList>
    </citation>
    <scope>IDENTIFICATION</scope>
</reference>
<dbReference type="Proteomes" id="UP000264820">
    <property type="component" value="Unplaced"/>
</dbReference>
<dbReference type="InterPro" id="IPR013106">
    <property type="entry name" value="Ig_V-set"/>
</dbReference>